<organism evidence="2 3">
    <name type="scientific">Streptomyces reniochalinae</name>
    <dbReference type="NCBI Taxonomy" id="2250578"/>
    <lineage>
        <taxon>Bacteria</taxon>
        <taxon>Bacillati</taxon>
        <taxon>Actinomycetota</taxon>
        <taxon>Actinomycetes</taxon>
        <taxon>Kitasatosporales</taxon>
        <taxon>Streptomycetaceae</taxon>
        <taxon>Streptomyces</taxon>
    </lineage>
</organism>
<reference evidence="2 3" key="1">
    <citation type="submission" date="2018-06" db="EMBL/GenBank/DDBJ databases">
        <title>Streptomyces reniochalinae sp. nov. and Streptomyces diacarnus sp. nov. from marine sponges.</title>
        <authorList>
            <person name="Li L."/>
        </authorList>
    </citation>
    <scope>NUCLEOTIDE SEQUENCE [LARGE SCALE GENOMIC DNA]</scope>
    <source>
        <strain evidence="2 3">LHW50302</strain>
    </source>
</reference>
<feature type="region of interest" description="Disordered" evidence="1">
    <location>
        <begin position="104"/>
        <end position="125"/>
    </location>
</feature>
<name>A0A367EVP9_9ACTN</name>
<comment type="caution">
    <text evidence="2">The sequence shown here is derived from an EMBL/GenBank/DDBJ whole genome shotgun (WGS) entry which is preliminary data.</text>
</comment>
<evidence type="ECO:0000256" key="1">
    <source>
        <dbReference type="SAM" id="MobiDB-lite"/>
    </source>
</evidence>
<evidence type="ECO:0000313" key="2">
    <source>
        <dbReference type="EMBL" id="RCG21759.1"/>
    </source>
</evidence>
<proteinExistence type="predicted"/>
<gene>
    <name evidence="2" type="ORF">DQ392_08610</name>
</gene>
<dbReference type="Proteomes" id="UP000253507">
    <property type="component" value="Unassembled WGS sequence"/>
</dbReference>
<protein>
    <submittedName>
        <fullName evidence="2">Uncharacterized protein</fullName>
    </submittedName>
</protein>
<dbReference type="RefSeq" id="WP_114014928.1">
    <property type="nucleotide sequence ID" value="NZ_QOIM01000026.1"/>
</dbReference>
<feature type="compositionally biased region" description="Basic and acidic residues" evidence="1">
    <location>
        <begin position="116"/>
        <end position="125"/>
    </location>
</feature>
<evidence type="ECO:0000313" key="3">
    <source>
        <dbReference type="Proteomes" id="UP000253507"/>
    </source>
</evidence>
<dbReference type="EMBL" id="QOIM01000026">
    <property type="protein sequence ID" value="RCG21759.1"/>
    <property type="molecule type" value="Genomic_DNA"/>
</dbReference>
<accession>A0A367EVP9</accession>
<sequence length="125" mass="13694">MARIQILELPEGADDKRPPFVLVVDEFEPQRYIPAAGMEPQRNDPFEGVAEKIGARAVLVFEETVEIPSNDVSSRLGDQFHLGMTAWTDGVNEALAKIQSAVGIPKSYGPHSARPVKREVPDADV</sequence>
<keyword evidence="3" id="KW-1185">Reference proteome</keyword>
<dbReference type="AlphaFoldDB" id="A0A367EVP9"/>
<dbReference type="OrthoDB" id="4251282at2"/>